<protein>
    <submittedName>
        <fullName evidence="2">Regulatory protein spx</fullName>
    </submittedName>
</protein>
<dbReference type="AlphaFoldDB" id="A0A380NH52"/>
<dbReference type="PANTHER" id="PTHR30041">
    <property type="entry name" value="ARSENATE REDUCTASE"/>
    <property type="match status" value="1"/>
</dbReference>
<proteinExistence type="inferred from homology"/>
<dbReference type="EMBL" id="UHIO01000001">
    <property type="protein sequence ID" value="SUP40346.1"/>
    <property type="molecule type" value="Genomic_DNA"/>
</dbReference>
<dbReference type="SUPFAM" id="SSF52833">
    <property type="entry name" value="Thioredoxin-like"/>
    <property type="match status" value="1"/>
</dbReference>
<evidence type="ECO:0000313" key="2">
    <source>
        <dbReference type="EMBL" id="SUP40346.1"/>
    </source>
</evidence>
<evidence type="ECO:0000256" key="1">
    <source>
        <dbReference type="PROSITE-ProRule" id="PRU01282"/>
    </source>
</evidence>
<dbReference type="PROSITE" id="PS51353">
    <property type="entry name" value="ARSC"/>
    <property type="match status" value="1"/>
</dbReference>
<reference evidence="2 3" key="1">
    <citation type="submission" date="2018-06" db="EMBL/GenBank/DDBJ databases">
        <authorList>
            <consortium name="Pathogen Informatics"/>
            <person name="Doyle S."/>
        </authorList>
    </citation>
    <scope>NUCLEOTIDE SEQUENCE [LARGE SCALE GENOMIC DNA]</scope>
    <source>
        <strain evidence="2 3">NCTC12020</strain>
    </source>
</reference>
<comment type="similarity">
    <text evidence="1">Belongs to the ArsC family.</text>
</comment>
<accession>A0A380NH52</accession>
<name>A0A380NH52_9FIRM</name>
<keyword evidence="3" id="KW-1185">Reference proteome</keyword>
<dbReference type="InterPro" id="IPR006660">
    <property type="entry name" value="Arsenate_reductase-like"/>
</dbReference>
<dbReference type="OrthoDB" id="9794155at2"/>
<dbReference type="PANTHER" id="PTHR30041:SF8">
    <property type="entry name" value="PROTEIN YFFB"/>
    <property type="match status" value="1"/>
</dbReference>
<dbReference type="Proteomes" id="UP000255367">
    <property type="component" value="Unassembled WGS sequence"/>
</dbReference>
<dbReference type="PROSITE" id="PS51354">
    <property type="entry name" value="GLUTAREDOXIN_2"/>
    <property type="match status" value="1"/>
</dbReference>
<dbReference type="InterPro" id="IPR036249">
    <property type="entry name" value="Thioredoxin-like_sf"/>
</dbReference>
<dbReference type="Pfam" id="PF03960">
    <property type="entry name" value="ArsC"/>
    <property type="match status" value="1"/>
</dbReference>
<dbReference type="InterPro" id="IPR006504">
    <property type="entry name" value="Tscrpt_reg_Spx/MgsR"/>
</dbReference>
<dbReference type="Gene3D" id="3.40.30.10">
    <property type="entry name" value="Glutaredoxin"/>
    <property type="match status" value="1"/>
</dbReference>
<evidence type="ECO:0000313" key="3">
    <source>
        <dbReference type="Proteomes" id="UP000255367"/>
    </source>
</evidence>
<gene>
    <name evidence="2" type="primary">spxA</name>
    <name evidence="2" type="ORF">NCTC12020_00274</name>
</gene>
<sequence length="122" mass="14213">MLFVEYPTCTTCKRAKKYLESHNIEFTDRNIKEENPTVEELGLWQPKSGKEIKKFFNTSGQVYRSENIKERLPEMSDEEKLALLATNGMLVKRPILVLADTVLVGFKEAEWEEALRRNGYLK</sequence>
<organism evidence="2 3">
    <name type="scientific">Veillonella criceti</name>
    <dbReference type="NCBI Taxonomy" id="103891"/>
    <lineage>
        <taxon>Bacteria</taxon>
        <taxon>Bacillati</taxon>
        <taxon>Bacillota</taxon>
        <taxon>Negativicutes</taxon>
        <taxon>Veillonellales</taxon>
        <taxon>Veillonellaceae</taxon>
        <taxon>Veillonella</taxon>
    </lineage>
</organism>
<dbReference type="CDD" id="cd03036">
    <property type="entry name" value="ArsC_like"/>
    <property type="match status" value="1"/>
</dbReference>
<dbReference type="NCBIfam" id="TIGR01617">
    <property type="entry name" value="arsC_related"/>
    <property type="match status" value="1"/>
</dbReference>
<dbReference type="RefSeq" id="WP_115309537.1">
    <property type="nucleotide sequence ID" value="NZ_UHIO01000001.1"/>
</dbReference>